<dbReference type="AlphaFoldDB" id="A0AAD8LWS8"/>
<feature type="region of interest" description="Disordered" evidence="1">
    <location>
        <begin position="1"/>
        <end position="41"/>
    </location>
</feature>
<protein>
    <submittedName>
        <fullName evidence="2">Uncharacterized protein</fullName>
    </submittedName>
</protein>
<feature type="compositionally biased region" description="Low complexity" evidence="1">
    <location>
        <begin position="31"/>
        <end position="41"/>
    </location>
</feature>
<dbReference type="GO" id="GO:0005852">
    <property type="term" value="C:eukaryotic translation initiation factor 3 complex"/>
    <property type="evidence" value="ECO:0007669"/>
    <property type="project" value="TreeGrafter"/>
</dbReference>
<gene>
    <name evidence="2" type="ORF">POM88_053936</name>
</gene>
<dbReference type="PANTHER" id="PTHR15350:SF2">
    <property type="entry name" value="EUKARYOTIC TRANSLATION INITIATION FACTOR 3 SUBUNIT M"/>
    <property type="match status" value="1"/>
</dbReference>
<organism evidence="2 3">
    <name type="scientific">Heracleum sosnowskyi</name>
    <dbReference type="NCBI Taxonomy" id="360622"/>
    <lineage>
        <taxon>Eukaryota</taxon>
        <taxon>Viridiplantae</taxon>
        <taxon>Streptophyta</taxon>
        <taxon>Embryophyta</taxon>
        <taxon>Tracheophyta</taxon>
        <taxon>Spermatophyta</taxon>
        <taxon>Magnoliopsida</taxon>
        <taxon>eudicotyledons</taxon>
        <taxon>Gunneridae</taxon>
        <taxon>Pentapetalae</taxon>
        <taxon>asterids</taxon>
        <taxon>campanulids</taxon>
        <taxon>Apiales</taxon>
        <taxon>Apiaceae</taxon>
        <taxon>Apioideae</taxon>
        <taxon>apioid superclade</taxon>
        <taxon>Tordylieae</taxon>
        <taxon>Tordyliinae</taxon>
        <taxon>Heracleum</taxon>
    </lineage>
</organism>
<reference evidence="2" key="1">
    <citation type="submission" date="2023-02" db="EMBL/GenBank/DDBJ databases">
        <title>Genome of toxic invasive species Heracleum sosnowskyi carries increased number of genes despite the absence of recent whole-genome duplications.</title>
        <authorList>
            <person name="Schelkunov M."/>
            <person name="Shtratnikova V."/>
            <person name="Makarenko M."/>
            <person name="Klepikova A."/>
            <person name="Omelchenko D."/>
            <person name="Novikova G."/>
            <person name="Obukhova E."/>
            <person name="Bogdanov V."/>
            <person name="Penin A."/>
            <person name="Logacheva M."/>
        </authorList>
    </citation>
    <scope>NUCLEOTIDE SEQUENCE</scope>
    <source>
        <strain evidence="2">Hsosn_3</strain>
        <tissue evidence="2">Leaf</tissue>
    </source>
</reference>
<dbReference type="EMBL" id="JAUIZM010000022">
    <property type="protein sequence ID" value="KAK1351931.1"/>
    <property type="molecule type" value="Genomic_DNA"/>
</dbReference>
<name>A0AAD8LWS8_9APIA</name>
<evidence type="ECO:0000313" key="3">
    <source>
        <dbReference type="Proteomes" id="UP001237642"/>
    </source>
</evidence>
<comment type="caution">
    <text evidence="2">The sequence shown here is derived from an EMBL/GenBank/DDBJ whole genome shotgun (WGS) entry which is preliminary data.</text>
</comment>
<accession>A0AAD8LWS8</accession>
<dbReference type="InterPro" id="IPR045237">
    <property type="entry name" value="COPS7/eIF3m"/>
</dbReference>
<reference evidence="2" key="2">
    <citation type="submission" date="2023-05" db="EMBL/GenBank/DDBJ databases">
        <authorList>
            <person name="Schelkunov M.I."/>
        </authorList>
    </citation>
    <scope>NUCLEOTIDE SEQUENCE</scope>
    <source>
        <strain evidence="2">Hsosn_3</strain>
        <tissue evidence="2">Leaf</tissue>
    </source>
</reference>
<sequence length="765" mass="86634">MSEDAVDAGGDSATSSDRVKLRHKMSEDAVDAGGDSATSSDSKCETLATLGKQYVSAIELIVKIRWEDDTSKAVEEKDRLCSQAGVFITERSWSNVATMLLKEVNQIYSQASKEDIVSMFTAIFSLINETNSIVDQLNLVNLIATDLVEQTHKPAMQMQLLSDLFHSLDNDEAQFLVCSKVLYLAKSGEVNSNHIKVFRKIDSITENCVTDFADKRQVLLSISNVLKENARGNFSLAMGSHKFLIKYLATFNNKDENLAGAKRESARAIIEVFRLPNLFLCPWYDYPAVTQLEGDPYYEVVHQLLKVFVSQGLDAYLEFYNENTKVLEDHGLETLVHKECLEKMRLLSLRDLCDNFVNRRYKDVSYSLIEDTLQIKEDEVLTWVKMAKHAGLLRCSISRKYKFITPSWCSDRPSDLSKWPLIRLKGIDWIEKYPELGKEVTHQKNRACYAHGCAKGVGLLYRKEHGSLEEWIPARQEIIDRVCKAFPKAGNKNDVRDDDLTKTIPISYTHCLELIIKHGVGFEKDYPYVVNRNLNKSFPPGKEEYPRIFIKGYEWLGSVYDGVGDKSMLNIFKGGHKCILIANITITSTFLDLKTEFYDHTIVDLRSKDTGAGMRIVVDPLIEKQRLREGMMSDEIFSEDLVHTVVIVAFDVTLRRVKILNSWGSEWGVDGKAWVNINQLYDITRVYSSSLVTECPKPKDRSSTLNYNLRSMDTRKKATSSCKVGMLGASEEIFTAQSCQATAGNGGRRMQFAREPEEFVAITGC</sequence>
<dbReference type="Gene3D" id="3.90.70.10">
    <property type="entry name" value="Cysteine proteinases"/>
    <property type="match status" value="1"/>
</dbReference>
<evidence type="ECO:0000256" key="1">
    <source>
        <dbReference type="SAM" id="MobiDB-lite"/>
    </source>
</evidence>
<proteinExistence type="predicted"/>
<dbReference type="GO" id="GO:0002183">
    <property type="term" value="P:cytoplasmic translational initiation"/>
    <property type="evidence" value="ECO:0007669"/>
    <property type="project" value="TreeGrafter"/>
</dbReference>
<dbReference type="Proteomes" id="UP001237642">
    <property type="component" value="Unassembled WGS sequence"/>
</dbReference>
<dbReference type="SUPFAM" id="SSF54001">
    <property type="entry name" value="Cysteine proteinases"/>
    <property type="match status" value="1"/>
</dbReference>
<dbReference type="InterPro" id="IPR038765">
    <property type="entry name" value="Papain-like_cys_pep_sf"/>
</dbReference>
<evidence type="ECO:0000313" key="2">
    <source>
        <dbReference type="EMBL" id="KAK1351931.1"/>
    </source>
</evidence>
<keyword evidence="3" id="KW-1185">Reference proteome</keyword>
<dbReference type="PANTHER" id="PTHR15350">
    <property type="entry name" value="COP9 SIGNALOSOME COMPLEX SUBUNIT 7/DENDRITIC CELL PROTEIN GA17"/>
    <property type="match status" value="1"/>
</dbReference>